<dbReference type="KEGG" id="acan:ACA1_377280"/>
<dbReference type="GeneID" id="14916318"/>
<dbReference type="VEuPathDB" id="AmoebaDB:ACA1_377280"/>
<protein>
    <submittedName>
        <fullName evidence="2">Uncharacterized protein</fullName>
    </submittedName>
</protein>
<name>L8GR59_ACACF</name>
<feature type="region of interest" description="Disordered" evidence="1">
    <location>
        <begin position="1"/>
        <end position="32"/>
    </location>
</feature>
<dbReference type="EMBL" id="KB008025">
    <property type="protein sequence ID" value="ELR15624.1"/>
    <property type="molecule type" value="Genomic_DNA"/>
</dbReference>
<keyword evidence="3" id="KW-1185">Reference proteome</keyword>
<dbReference type="AlphaFoldDB" id="L8GR59"/>
<gene>
    <name evidence="2" type="ORF">ACA1_377280</name>
</gene>
<evidence type="ECO:0000313" key="3">
    <source>
        <dbReference type="Proteomes" id="UP000011083"/>
    </source>
</evidence>
<sequence>MRLPRLRRSKEDTLAPATPVSAQPAPSESPRGLAKWQAILEEQAPTPAAASMAIATVSPDVIVRSPVAFLSTAADDESYEVAGGVVAAVVGGSGGLGSSRSRTNTAAPPRWLADHADANVQQYRANAQLGALSALCPVHPLLCD</sequence>
<accession>L8GR59</accession>
<evidence type="ECO:0000256" key="1">
    <source>
        <dbReference type="SAM" id="MobiDB-lite"/>
    </source>
</evidence>
<organism evidence="2 3">
    <name type="scientific">Acanthamoeba castellanii (strain ATCC 30010 / Neff)</name>
    <dbReference type="NCBI Taxonomy" id="1257118"/>
    <lineage>
        <taxon>Eukaryota</taxon>
        <taxon>Amoebozoa</taxon>
        <taxon>Discosea</taxon>
        <taxon>Longamoebia</taxon>
        <taxon>Centramoebida</taxon>
        <taxon>Acanthamoebidae</taxon>
        <taxon>Acanthamoeba</taxon>
    </lineage>
</organism>
<dbReference type="Proteomes" id="UP000011083">
    <property type="component" value="Unassembled WGS sequence"/>
</dbReference>
<dbReference type="RefSeq" id="XP_004337637.1">
    <property type="nucleotide sequence ID" value="XM_004337589.1"/>
</dbReference>
<proteinExistence type="predicted"/>
<reference evidence="2 3" key="1">
    <citation type="journal article" date="2013" name="Genome Biol.">
        <title>Genome of Acanthamoeba castellanii highlights extensive lateral gene transfer and early evolution of tyrosine kinase signaling.</title>
        <authorList>
            <person name="Clarke M."/>
            <person name="Lohan A.J."/>
            <person name="Liu B."/>
            <person name="Lagkouvardos I."/>
            <person name="Roy S."/>
            <person name="Zafar N."/>
            <person name="Bertelli C."/>
            <person name="Schilde C."/>
            <person name="Kianianmomeni A."/>
            <person name="Burglin T.R."/>
            <person name="Frech C."/>
            <person name="Turcotte B."/>
            <person name="Kopec K.O."/>
            <person name="Synnott J.M."/>
            <person name="Choo C."/>
            <person name="Paponov I."/>
            <person name="Finkler A."/>
            <person name="Soon Heng Tan C."/>
            <person name="Hutchins A.P."/>
            <person name="Weinmeier T."/>
            <person name="Rattei T."/>
            <person name="Chu J.S."/>
            <person name="Gimenez G."/>
            <person name="Irimia M."/>
            <person name="Rigden D.J."/>
            <person name="Fitzpatrick D.A."/>
            <person name="Lorenzo-Morales J."/>
            <person name="Bateman A."/>
            <person name="Chiu C.H."/>
            <person name="Tang P."/>
            <person name="Hegemann P."/>
            <person name="Fromm H."/>
            <person name="Raoult D."/>
            <person name="Greub G."/>
            <person name="Miranda-Saavedra D."/>
            <person name="Chen N."/>
            <person name="Nash P."/>
            <person name="Ginger M.L."/>
            <person name="Horn M."/>
            <person name="Schaap P."/>
            <person name="Caler L."/>
            <person name="Loftus B."/>
        </authorList>
    </citation>
    <scope>NUCLEOTIDE SEQUENCE [LARGE SCALE GENOMIC DNA]</scope>
    <source>
        <strain evidence="2 3">Neff</strain>
    </source>
</reference>
<evidence type="ECO:0000313" key="2">
    <source>
        <dbReference type="EMBL" id="ELR15624.1"/>
    </source>
</evidence>